<reference evidence="2 3" key="1">
    <citation type="submission" date="2018-08" db="EMBL/GenBank/DDBJ databases">
        <title>Draft genome sequence of the cyanotroph, Pseudomonas monteilii BCN3.</title>
        <authorList>
            <person name="Jones L.B."/>
            <person name="Kunz D.A."/>
        </authorList>
    </citation>
    <scope>NUCLEOTIDE SEQUENCE [LARGE SCALE GENOMIC DNA]</scope>
    <source>
        <strain evidence="2 3">BCN3</strain>
    </source>
</reference>
<organism evidence="2 3">
    <name type="scientific">Pseudomonas monteilii</name>
    <dbReference type="NCBI Taxonomy" id="76759"/>
    <lineage>
        <taxon>Bacteria</taxon>
        <taxon>Pseudomonadati</taxon>
        <taxon>Pseudomonadota</taxon>
        <taxon>Gammaproteobacteria</taxon>
        <taxon>Pseudomonadales</taxon>
        <taxon>Pseudomonadaceae</taxon>
        <taxon>Pseudomonas</taxon>
    </lineage>
</organism>
<protein>
    <submittedName>
        <fullName evidence="2">Uncharacterized protein</fullName>
    </submittedName>
</protein>
<dbReference type="AlphaFoldDB" id="A0A399MF39"/>
<accession>A0A399MF39</accession>
<gene>
    <name evidence="2" type="ORF">D0894_02140</name>
</gene>
<name>A0A399MF39_9PSED</name>
<evidence type="ECO:0000313" key="3">
    <source>
        <dbReference type="Proteomes" id="UP000265875"/>
    </source>
</evidence>
<comment type="caution">
    <text evidence="2">The sequence shown here is derived from an EMBL/GenBank/DDBJ whole genome shotgun (WGS) entry which is preliminary data.</text>
</comment>
<proteinExistence type="predicted"/>
<dbReference type="EMBL" id="QWLL01000005">
    <property type="protein sequence ID" value="RII80440.1"/>
    <property type="molecule type" value="Genomic_DNA"/>
</dbReference>
<dbReference type="Proteomes" id="UP000265875">
    <property type="component" value="Unassembled WGS sequence"/>
</dbReference>
<evidence type="ECO:0000256" key="1">
    <source>
        <dbReference type="SAM" id="MobiDB-lite"/>
    </source>
</evidence>
<evidence type="ECO:0000313" key="2">
    <source>
        <dbReference type="EMBL" id="RII80440.1"/>
    </source>
</evidence>
<feature type="region of interest" description="Disordered" evidence="1">
    <location>
        <begin position="37"/>
        <end position="65"/>
    </location>
</feature>
<sequence>MTSWPISKPDFACTGLFAGKPAPTGIAHALNVRSPCGSGLAREEAGTSNLALKPPRRWPSPLPMA</sequence>